<dbReference type="Proteomes" id="UP001175000">
    <property type="component" value="Unassembled WGS sequence"/>
</dbReference>
<dbReference type="EMBL" id="JAULSU010000005">
    <property type="protein sequence ID" value="KAK0617526.1"/>
    <property type="molecule type" value="Genomic_DNA"/>
</dbReference>
<dbReference type="AlphaFoldDB" id="A0AA40BXL6"/>
<keyword evidence="3" id="KW-1185">Reference proteome</keyword>
<accession>A0AA40BXL6</accession>
<gene>
    <name evidence="2" type="ORF">B0T14DRAFT_271942</name>
</gene>
<name>A0AA40BXL6_9PEZI</name>
<proteinExistence type="predicted"/>
<protein>
    <submittedName>
        <fullName evidence="2">Uncharacterized protein</fullName>
    </submittedName>
</protein>
<comment type="caution">
    <text evidence="2">The sequence shown here is derived from an EMBL/GenBank/DDBJ whole genome shotgun (WGS) entry which is preliminary data.</text>
</comment>
<evidence type="ECO:0000256" key="1">
    <source>
        <dbReference type="SAM" id="MobiDB-lite"/>
    </source>
</evidence>
<reference evidence="2" key="1">
    <citation type="submission" date="2023-06" db="EMBL/GenBank/DDBJ databases">
        <title>Genome-scale phylogeny and comparative genomics of the fungal order Sordariales.</title>
        <authorList>
            <consortium name="Lawrence Berkeley National Laboratory"/>
            <person name="Hensen N."/>
            <person name="Bonometti L."/>
            <person name="Westerberg I."/>
            <person name="Brannstrom I.O."/>
            <person name="Guillou S."/>
            <person name="Cros-Aarteil S."/>
            <person name="Calhoun S."/>
            <person name="Haridas S."/>
            <person name="Kuo A."/>
            <person name="Mondo S."/>
            <person name="Pangilinan J."/>
            <person name="Riley R."/>
            <person name="Labutti K."/>
            <person name="Andreopoulos B."/>
            <person name="Lipzen A."/>
            <person name="Chen C."/>
            <person name="Yanf M."/>
            <person name="Daum C."/>
            <person name="Ng V."/>
            <person name="Clum A."/>
            <person name="Steindorff A."/>
            <person name="Ohm R."/>
            <person name="Martin F."/>
            <person name="Silar P."/>
            <person name="Natvig D."/>
            <person name="Lalanne C."/>
            <person name="Gautier V."/>
            <person name="Ament-Velasquez S.L."/>
            <person name="Kruys A."/>
            <person name="Hutchinson M.I."/>
            <person name="Powell A.J."/>
            <person name="Barry K."/>
            <person name="Miller A.N."/>
            <person name="Grigoriev I.V."/>
            <person name="Debuchy R."/>
            <person name="Gladieux P."/>
            <person name="Thoren M.H."/>
            <person name="Johannesson H."/>
        </authorList>
    </citation>
    <scope>NUCLEOTIDE SEQUENCE</scope>
    <source>
        <strain evidence="2">CBS 606.72</strain>
    </source>
</reference>
<evidence type="ECO:0000313" key="3">
    <source>
        <dbReference type="Proteomes" id="UP001175000"/>
    </source>
</evidence>
<feature type="region of interest" description="Disordered" evidence="1">
    <location>
        <begin position="89"/>
        <end position="119"/>
    </location>
</feature>
<evidence type="ECO:0000313" key="2">
    <source>
        <dbReference type="EMBL" id="KAK0617526.1"/>
    </source>
</evidence>
<sequence length="228" mass="25409">MRLAGERKRNVRWKIAYRYSYTSRMPVVRPLPSPANAIRSVMVVCYLTQTCHSCSGTEVWCQGCLEFRSEEQSGPKLIVVAASPLTGGRQPIRTPVSHPLRTSSPVALPPKPNRERQTVSPWPWECSELPIAKDARTIAQESGVVDAPSCIESPVPALGDCPKWTTQTRVEASHERRSFSHLTPLFHTQQVEARKRGLLATNKFPILACRAAVATSVSRWQHQIACTQ</sequence>
<organism evidence="2 3">
    <name type="scientific">Immersiella caudata</name>
    <dbReference type="NCBI Taxonomy" id="314043"/>
    <lineage>
        <taxon>Eukaryota</taxon>
        <taxon>Fungi</taxon>
        <taxon>Dikarya</taxon>
        <taxon>Ascomycota</taxon>
        <taxon>Pezizomycotina</taxon>
        <taxon>Sordariomycetes</taxon>
        <taxon>Sordariomycetidae</taxon>
        <taxon>Sordariales</taxon>
        <taxon>Lasiosphaeriaceae</taxon>
        <taxon>Immersiella</taxon>
    </lineage>
</organism>